<dbReference type="EMBL" id="FOGP01000005">
    <property type="protein sequence ID" value="SER61574.1"/>
    <property type="molecule type" value="Genomic_DNA"/>
</dbReference>
<dbReference type="GO" id="GO:0003841">
    <property type="term" value="F:1-acylglycerol-3-phosphate O-acyltransferase activity"/>
    <property type="evidence" value="ECO:0007669"/>
    <property type="project" value="TreeGrafter"/>
</dbReference>
<evidence type="ECO:0000256" key="6">
    <source>
        <dbReference type="ARBA" id="ARBA00023315"/>
    </source>
</evidence>
<dbReference type="CDD" id="cd02020">
    <property type="entry name" value="CMPK"/>
    <property type="match status" value="1"/>
</dbReference>
<dbReference type="GO" id="GO:0006220">
    <property type="term" value="P:pyrimidine nucleotide metabolic process"/>
    <property type="evidence" value="ECO:0007669"/>
    <property type="project" value="UniProtKB-UniRule"/>
</dbReference>
<keyword evidence="3 9" id="KW-0547">Nucleotide-binding</keyword>
<dbReference type="InterPro" id="IPR011994">
    <property type="entry name" value="Cytidylate_kinase_dom"/>
</dbReference>
<keyword evidence="4 9" id="KW-0418">Kinase</keyword>
<dbReference type="CDD" id="cd07989">
    <property type="entry name" value="LPLAT_AGPAT-like"/>
    <property type="match status" value="1"/>
</dbReference>
<organism evidence="12 13">
    <name type="scientific">Parafannyhessea umbonata</name>
    <dbReference type="NCBI Taxonomy" id="604330"/>
    <lineage>
        <taxon>Bacteria</taxon>
        <taxon>Bacillati</taxon>
        <taxon>Actinomycetota</taxon>
        <taxon>Coriobacteriia</taxon>
        <taxon>Coriobacteriales</taxon>
        <taxon>Atopobiaceae</taxon>
        <taxon>Parafannyhessea</taxon>
    </lineage>
</organism>
<evidence type="ECO:0000256" key="8">
    <source>
        <dbReference type="ARBA" id="ARBA00048478"/>
    </source>
</evidence>
<dbReference type="InterPro" id="IPR003136">
    <property type="entry name" value="Cytidylate_kin"/>
</dbReference>
<evidence type="ECO:0000256" key="4">
    <source>
        <dbReference type="ARBA" id="ARBA00022777"/>
    </source>
</evidence>
<keyword evidence="9" id="KW-0963">Cytoplasm</keyword>
<evidence type="ECO:0000313" key="12">
    <source>
        <dbReference type="EMBL" id="SER61574.1"/>
    </source>
</evidence>
<dbReference type="PANTHER" id="PTHR10434:SF11">
    <property type="entry name" value="1-ACYL-SN-GLYCEROL-3-PHOSPHATE ACYLTRANSFERASE"/>
    <property type="match status" value="1"/>
</dbReference>
<evidence type="ECO:0000256" key="10">
    <source>
        <dbReference type="SAM" id="MobiDB-lite"/>
    </source>
</evidence>
<dbReference type="EC" id="2.7.4.25" evidence="9"/>
<dbReference type="Pfam" id="PF01553">
    <property type="entry name" value="Acyltransferase"/>
    <property type="match status" value="1"/>
</dbReference>
<dbReference type="InterPro" id="IPR027417">
    <property type="entry name" value="P-loop_NTPase"/>
</dbReference>
<comment type="catalytic activity">
    <reaction evidence="8 9">
        <text>CMP + ATP = CDP + ADP</text>
        <dbReference type="Rhea" id="RHEA:11600"/>
        <dbReference type="ChEBI" id="CHEBI:30616"/>
        <dbReference type="ChEBI" id="CHEBI:58069"/>
        <dbReference type="ChEBI" id="CHEBI:60377"/>
        <dbReference type="ChEBI" id="CHEBI:456216"/>
        <dbReference type="EC" id="2.7.4.25"/>
    </reaction>
</comment>
<comment type="catalytic activity">
    <reaction evidence="7 9">
        <text>dCMP + ATP = dCDP + ADP</text>
        <dbReference type="Rhea" id="RHEA:25094"/>
        <dbReference type="ChEBI" id="CHEBI:30616"/>
        <dbReference type="ChEBI" id="CHEBI:57566"/>
        <dbReference type="ChEBI" id="CHEBI:58593"/>
        <dbReference type="ChEBI" id="CHEBI:456216"/>
        <dbReference type="EC" id="2.7.4.25"/>
    </reaction>
</comment>
<dbReference type="GO" id="GO:0036431">
    <property type="term" value="F:dCMP kinase activity"/>
    <property type="evidence" value="ECO:0007669"/>
    <property type="project" value="InterPro"/>
</dbReference>
<sequence>MIVAIDGPAGSGKSTVAHAIAGRCGLTFLDTGAMYRSVTLLCLRAGVDVSDAKAVASVEKDCSILFGSSASGQTVIVNGEDVTDQIRTPEVDRNVSAVSAVPAVRAALVDRQRQIAGSGDVVAEGRDIGTVVFPDAEVKVFLTADAKARAHRRAVQREGGDAARDASAAADAAQEARILEDLRRRDQLDSTRKESPLRPADDAVVIDSSDLTLEQVIQRVVDLMEAARAKASSAPKANLAPDGASKSAPKANLAPNGASKSAAKPNRSGSGGSRHVSKRGGAPSGRLHAFRGNAYVDYYDHAMREYPLPARALLGFVVCLLGLLTKILWPWHIEGSDGLWDGEHGRVIVMNHVSMLEPIIVVVSAWFHGRRIRPIYKSEFDKIAPATWLFSRVGGIPVARGTADLKAVRRAQWALERGEDVLIYPEGTRVKSDDEPVTIHGGFALIAQMAKAPVQPVAIVGARDITPRGEHLKRLGRVFVRAGEPIEFSSLGVRGRKLQCAQMERVAMERVYAIRDDLRREHPGKM</sequence>
<dbReference type="Proteomes" id="UP000199128">
    <property type="component" value="Unassembled WGS sequence"/>
</dbReference>
<feature type="region of interest" description="Disordered" evidence="10">
    <location>
        <begin position="232"/>
        <end position="285"/>
    </location>
</feature>
<feature type="domain" description="Phospholipid/glycerol acyltransferase" evidence="11">
    <location>
        <begin position="346"/>
        <end position="462"/>
    </location>
</feature>
<dbReference type="GO" id="GO:0005524">
    <property type="term" value="F:ATP binding"/>
    <property type="evidence" value="ECO:0007669"/>
    <property type="project" value="UniProtKB-UniRule"/>
</dbReference>
<evidence type="ECO:0000256" key="1">
    <source>
        <dbReference type="ARBA" id="ARBA00009427"/>
    </source>
</evidence>
<dbReference type="PANTHER" id="PTHR10434">
    <property type="entry name" value="1-ACYL-SN-GLYCEROL-3-PHOSPHATE ACYLTRANSFERASE"/>
    <property type="match status" value="1"/>
</dbReference>
<protein>
    <recommendedName>
        <fullName evidence="9">Cytidylate kinase</fullName>
        <shortName evidence="9">CK</shortName>
        <ecNumber evidence="9">2.7.4.25</ecNumber>
    </recommendedName>
    <alternativeName>
        <fullName evidence="9">Cytidine monophosphate kinase</fullName>
        <shortName evidence="9">CMP kinase</shortName>
    </alternativeName>
</protein>
<dbReference type="Gene3D" id="3.40.50.300">
    <property type="entry name" value="P-loop containing nucleotide triphosphate hydrolases"/>
    <property type="match status" value="1"/>
</dbReference>
<evidence type="ECO:0000256" key="5">
    <source>
        <dbReference type="ARBA" id="ARBA00022840"/>
    </source>
</evidence>
<accession>A0A1H9QM90</accession>
<dbReference type="GO" id="GO:0036430">
    <property type="term" value="F:CMP kinase activity"/>
    <property type="evidence" value="ECO:0007669"/>
    <property type="project" value="RHEA"/>
</dbReference>
<dbReference type="SUPFAM" id="SSF52540">
    <property type="entry name" value="P-loop containing nucleoside triphosphate hydrolases"/>
    <property type="match status" value="1"/>
</dbReference>
<keyword evidence="5 9" id="KW-0067">ATP-binding</keyword>
<reference evidence="13" key="1">
    <citation type="submission" date="2016-10" db="EMBL/GenBank/DDBJ databases">
        <authorList>
            <person name="Varghese N."/>
            <person name="Submissions S."/>
        </authorList>
    </citation>
    <scope>NUCLEOTIDE SEQUENCE [LARGE SCALE GENOMIC DNA]</scope>
    <source>
        <strain evidence="13">KHGC19</strain>
    </source>
</reference>
<evidence type="ECO:0000313" key="13">
    <source>
        <dbReference type="Proteomes" id="UP000199128"/>
    </source>
</evidence>
<evidence type="ECO:0000256" key="9">
    <source>
        <dbReference type="HAMAP-Rule" id="MF_00238"/>
    </source>
</evidence>
<evidence type="ECO:0000256" key="7">
    <source>
        <dbReference type="ARBA" id="ARBA00047615"/>
    </source>
</evidence>
<dbReference type="GO" id="GO:0005737">
    <property type="term" value="C:cytoplasm"/>
    <property type="evidence" value="ECO:0007669"/>
    <property type="project" value="UniProtKB-SubCell"/>
</dbReference>
<dbReference type="Pfam" id="PF02224">
    <property type="entry name" value="Cytidylate_kin"/>
    <property type="match status" value="1"/>
</dbReference>
<keyword evidence="6" id="KW-0012">Acyltransferase</keyword>
<dbReference type="SMART" id="SM00563">
    <property type="entry name" value="PlsC"/>
    <property type="match status" value="1"/>
</dbReference>
<dbReference type="NCBIfam" id="TIGR00017">
    <property type="entry name" value="cmk"/>
    <property type="match status" value="1"/>
</dbReference>
<evidence type="ECO:0000259" key="11">
    <source>
        <dbReference type="SMART" id="SM00563"/>
    </source>
</evidence>
<dbReference type="SUPFAM" id="SSF69593">
    <property type="entry name" value="Glycerol-3-phosphate (1)-acyltransferase"/>
    <property type="match status" value="1"/>
</dbReference>
<evidence type="ECO:0000256" key="2">
    <source>
        <dbReference type="ARBA" id="ARBA00022679"/>
    </source>
</evidence>
<dbReference type="RefSeq" id="WP_091009450.1">
    <property type="nucleotide sequence ID" value="NZ_FOGP01000005.1"/>
</dbReference>
<dbReference type="GO" id="GO:0006654">
    <property type="term" value="P:phosphatidic acid biosynthetic process"/>
    <property type="evidence" value="ECO:0007669"/>
    <property type="project" value="TreeGrafter"/>
</dbReference>
<feature type="binding site" evidence="9">
    <location>
        <begin position="7"/>
        <end position="15"/>
    </location>
    <ligand>
        <name>ATP</name>
        <dbReference type="ChEBI" id="CHEBI:30616"/>
    </ligand>
</feature>
<name>A0A1H9QM90_9ACTN</name>
<comment type="subcellular location">
    <subcellularLocation>
        <location evidence="9">Cytoplasm</location>
    </subcellularLocation>
</comment>
<dbReference type="AlphaFoldDB" id="A0A1H9QM90"/>
<dbReference type="InterPro" id="IPR002123">
    <property type="entry name" value="Plipid/glycerol_acylTrfase"/>
</dbReference>
<dbReference type="HAMAP" id="MF_00238">
    <property type="entry name" value="Cytidyl_kinase_type1"/>
    <property type="match status" value="1"/>
</dbReference>
<proteinExistence type="inferred from homology"/>
<keyword evidence="2 9" id="KW-0808">Transferase</keyword>
<comment type="similarity">
    <text evidence="1 9">Belongs to the cytidylate kinase family. Type 1 subfamily.</text>
</comment>
<gene>
    <name evidence="9" type="primary">cmk</name>
    <name evidence="12" type="ORF">SAMN05216446_1480</name>
</gene>
<evidence type="ECO:0000256" key="3">
    <source>
        <dbReference type="ARBA" id="ARBA00022741"/>
    </source>
</evidence>